<dbReference type="Gene3D" id="1.25.40.20">
    <property type="entry name" value="Ankyrin repeat-containing domain"/>
    <property type="match status" value="1"/>
</dbReference>
<dbReference type="PROSITE" id="PS51126">
    <property type="entry name" value="DILUTE"/>
    <property type="match status" value="1"/>
</dbReference>
<dbReference type="AlphaFoldDB" id="A0A1G4JI29"/>
<sequence>MEFSSDPWGPNERLSDGVHRGIETKLQEVRETLDEIEKREPEAWEKLALLTAEDDLNESLFKQLLKQIKDVNDVQISGVTLLIYCIVFDRPRYIEILHESGKLDFNVPDQIFGNSPLMWCFNLDREQCLVELLNFVEELDLSYKNPGGSTALQLLVPGSAMYEFSKDHGAFRLAESIGKVPHELYETQPMNFGTVDVDHTLDQINLQTAGLGLNEESQFDVEESLGQSHGTTPVNTESLLPRFDFDHVLPKQFIEFADYDIPRLLDLIISLPSKNPHKTCIPAAIIFQCLRYADCVKQSASLVESMAHLFLTKILTSITSTSGGVLQSNQSGNIVLQSYWLSSLNFLFYYLYRQDEFFKRYPSILQELIDGMRSLIIELNSSIHSRIEPLIDSTILEHTTIAEVKETLYKKDWNLFKKRKLRKGKTDARDSYDQILAMLYPPSLDEQKKPSPLKIVQIFGALSYVLDLHQVHPLIAQQCLSLAIKWFSVTLFNKIMENKKKSLSRAHAIQIKLNLSVIQDWIKNHDFKASFPSMMDEFMMQRFPYTLVFNLSDIDSAQKPFELRNLTFYRPTKGSLTEDMTNSLFYYQSFYQIARIHMEPCMQLLQWLQVATSLEDEGSLKSTTAILNKLTPLQLYKSMTRYRYELEERKFSSDLKKGLSLTCKQRDEVDVYYSEKPLYSLALPTMTELIDMYTQSDDSHELLPLLPVEIQDDVDEIHEQNTKLREMDKDQLLLGQEGDDLSTEDDDRAGIENVNGDQLFKELHAPSSAAQRPLWAITDDIEQNPW</sequence>
<gene>
    <name evidence="2" type="ORF">LAME_0E06194G</name>
</gene>
<dbReference type="OrthoDB" id="426293at2759"/>
<organism evidence="2 3">
    <name type="scientific">Lachancea meyersii CBS 8951</name>
    <dbReference type="NCBI Taxonomy" id="1266667"/>
    <lineage>
        <taxon>Eukaryota</taxon>
        <taxon>Fungi</taxon>
        <taxon>Dikarya</taxon>
        <taxon>Ascomycota</taxon>
        <taxon>Saccharomycotina</taxon>
        <taxon>Saccharomycetes</taxon>
        <taxon>Saccharomycetales</taxon>
        <taxon>Saccharomycetaceae</taxon>
        <taxon>Lachancea</taxon>
    </lineage>
</organism>
<reference evidence="3" key="1">
    <citation type="submission" date="2016-03" db="EMBL/GenBank/DDBJ databases">
        <authorList>
            <person name="Devillers Hugo."/>
        </authorList>
    </citation>
    <scope>NUCLEOTIDE SEQUENCE [LARGE SCALE GENOMIC DNA]</scope>
</reference>
<dbReference type="InterPro" id="IPR052072">
    <property type="entry name" value="Vascular_dev_regulator"/>
</dbReference>
<dbReference type="SMART" id="SM01132">
    <property type="entry name" value="DIL"/>
    <property type="match status" value="1"/>
</dbReference>
<dbReference type="SUPFAM" id="SSF48403">
    <property type="entry name" value="Ankyrin repeat"/>
    <property type="match status" value="1"/>
</dbReference>
<proteinExistence type="predicted"/>
<evidence type="ECO:0000259" key="1">
    <source>
        <dbReference type="PROSITE" id="PS51126"/>
    </source>
</evidence>
<dbReference type="PANTHER" id="PTHR16027:SF6">
    <property type="entry name" value="DILUTE DOMAIN-CONTAINING PROTEIN"/>
    <property type="match status" value="1"/>
</dbReference>
<name>A0A1G4JI29_9SACH</name>
<feature type="domain" description="Dilute" evidence="1">
    <location>
        <begin position="312"/>
        <end position="665"/>
    </location>
</feature>
<dbReference type="Proteomes" id="UP000191144">
    <property type="component" value="Chromosome E"/>
</dbReference>
<dbReference type="PANTHER" id="PTHR16027">
    <property type="entry name" value="DILUTE DOMAIN-CONTAINING PROTEIN YPR089W"/>
    <property type="match status" value="1"/>
</dbReference>
<dbReference type="GO" id="GO:0051020">
    <property type="term" value="F:GTPase binding"/>
    <property type="evidence" value="ECO:0007669"/>
    <property type="project" value="TreeGrafter"/>
</dbReference>
<keyword evidence="3" id="KW-1185">Reference proteome</keyword>
<dbReference type="InterPro" id="IPR002710">
    <property type="entry name" value="Dilute_dom"/>
</dbReference>
<dbReference type="EMBL" id="LT598481">
    <property type="protein sequence ID" value="SCU89925.1"/>
    <property type="molecule type" value="Genomic_DNA"/>
</dbReference>
<dbReference type="InterPro" id="IPR036770">
    <property type="entry name" value="Ankyrin_rpt-contain_sf"/>
</dbReference>
<protein>
    <submittedName>
        <fullName evidence="2">LAME_0E06194g1_1</fullName>
    </submittedName>
</protein>
<accession>A0A1G4JI29</accession>
<dbReference type="Pfam" id="PF01843">
    <property type="entry name" value="DIL"/>
    <property type="match status" value="2"/>
</dbReference>
<evidence type="ECO:0000313" key="3">
    <source>
        <dbReference type="Proteomes" id="UP000191144"/>
    </source>
</evidence>
<evidence type="ECO:0000313" key="2">
    <source>
        <dbReference type="EMBL" id="SCU89925.1"/>
    </source>
</evidence>